<name>A0A846XTS2_9NOCA</name>
<dbReference type="AlphaFoldDB" id="A0A846XTS2"/>
<keyword evidence="2" id="KW-1185">Reference proteome</keyword>
<dbReference type="Proteomes" id="UP000565711">
    <property type="component" value="Unassembled WGS sequence"/>
</dbReference>
<dbReference type="EMBL" id="JAAXOP010000002">
    <property type="protein sequence ID" value="NKY49432.1"/>
    <property type="molecule type" value="Genomic_DNA"/>
</dbReference>
<proteinExistence type="predicted"/>
<accession>A0A846XTS2</accession>
<dbReference type="InterPro" id="IPR002347">
    <property type="entry name" value="SDR_fam"/>
</dbReference>
<dbReference type="InterPro" id="IPR036291">
    <property type="entry name" value="NAD(P)-bd_dom_sf"/>
</dbReference>
<organism evidence="1 2">
    <name type="scientific">Nocardia vermiculata</name>
    <dbReference type="NCBI Taxonomy" id="257274"/>
    <lineage>
        <taxon>Bacteria</taxon>
        <taxon>Bacillati</taxon>
        <taxon>Actinomycetota</taxon>
        <taxon>Actinomycetes</taxon>
        <taxon>Mycobacteriales</taxon>
        <taxon>Nocardiaceae</taxon>
        <taxon>Nocardia</taxon>
    </lineage>
</organism>
<sequence length="234" mass="24424">MAHLAIFGAGPATGLSAALRFGRAGYGVTLIARNPGTLEQLRAEVAEAGIEVDVLVADLEDAAQVDRALAELQSAHGVPDVVLYAPGGTAKFPVDATSLSADILRDWLPLHLTTPLHIAHSLLPAMTARGSGAVLVVQGSSVREPRAALASVSAPQSGLLNYLHSVDQQVRPRGVRVGALLVGRLIENSAAEKLFTSGHFDSVEPGDIERVHPDELAEQLFTMATTDVGVEHAA</sequence>
<dbReference type="RefSeq" id="WP_067868259.1">
    <property type="nucleotide sequence ID" value="NZ_JAAXOP010000002.1"/>
</dbReference>
<dbReference type="Gene3D" id="3.40.50.720">
    <property type="entry name" value="NAD(P)-binding Rossmann-like Domain"/>
    <property type="match status" value="1"/>
</dbReference>
<gene>
    <name evidence="1" type="ORF">HGA08_04285</name>
</gene>
<dbReference type="PANTHER" id="PTHR43431">
    <property type="entry name" value="OXIDOREDUCTASE, SHORT CHAIN DEHYDROGENASE/REDUCTASE FAMILY (AFU_ORTHOLOGUE AFUA_5G14000)"/>
    <property type="match status" value="1"/>
</dbReference>
<dbReference type="Pfam" id="PF00106">
    <property type="entry name" value="adh_short"/>
    <property type="match status" value="1"/>
</dbReference>
<evidence type="ECO:0000313" key="1">
    <source>
        <dbReference type="EMBL" id="NKY49432.1"/>
    </source>
</evidence>
<reference evidence="1 2" key="1">
    <citation type="submission" date="2020-04" db="EMBL/GenBank/DDBJ databases">
        <title>MicrobeNet Type strains.</title>
        <authorList>
            <person name="Nicholson A.C."/>
        </authorList>
    </citation>
    <scope>NUCLEOTIDE SEQUENCE [LARGE SCALE GENOMIC DNA]</scope>
    <source>
        <strain evidence="1 2">JCM 12354</strain>
    </source>
</reference>
<dbReference type="SUPFAM" id="SSF51735">
    <property type="entry name" value="NAD(P)-binding Rossmann-fold domains"/>
    <property type="match status" value="1"/>
</dbReference>
<evidence type="ECO:0000313" key="2">
    <source>
        <dbReference type="Proteomes" id="UP000565711"/>
    </source>
</evidence>
<comment type="caution">
    <text evidence="1">The sequence shown here is derived from an EMBL/GenBank/DDBJ whole genome shotgun (WGS) entry which is preliminary data.</text>
</comment>
<protein>
    <submittedName>
        <fullName evidence="1">SDR family NAD(P)-dependent oxidoreductase</fullName>
    </submittedName>
</protein>
<dbReference type="PANTHER" id="PTHR43431:SF7">
    <property type="entry name" value="OXIDOREDUCTASE, SHORT CHAIN DEHYDROGENASE_REDUCTASE FAMILY (AFU_ORTHOLOGUE AFUA_5G14000)"/>
    <property type="match status" value="1"/>
</dbReference>